<proteinExistence type="predicted"/>
<name>A0A0V8HL67_9BACI</name>
<dbReference type="OrthoDB" id="2889385at2"/>
<keyword evidence="2" id="KW-1185">Reference proteome</keyword>
<protein>
    <recommendedName>
        <fullName evidence="3">NfeD-like C-terminal domain-containing protein</fullName>
    </recommendedName>
</protein>
<sequence length="109" mass="12515">MKRVQVKFVVLGILLVCLLLLFKVLNDFEGKKWMIIEEKYYPGNTPGILFGINSGNALKRTGQKCAIEFKNADRSEIYPLDCDRYTDFRIGEKVKVTVSKGSIVKIRRK</sequence>
<dbReference type="AlphaFoldDB" id="A0A0V8HL67"/>
<dbReference type="EMBL" id="FMAU01000001">
    <property type="protein sequence ID" value="SCB81260.1"/>
    <property type="molecule type" value="Genomic_DNA"/>
</dbReference>
<evidence type="ECO:0000313" key="1">
    <source>
        <dbReference type="EMBL" id="SCB81260.1"/>
    </source>
</evidence>
<evidence type="ECO:0000313" key="2">
    <source>
        <dbReference type="Proteomes" id="UP000181997"/>
    </source>
</evidence>
<dbReference type="RefSeq" id="WP_058297517.1">
    <property type="nucleotide sequence ID" value="NZ_FMAU01000001.1"/>
</dbReference>
<organism evidence="1 2">
    <name type="scientific">[Bacillus] enclensis</name>
    <dbReference type="NCBI Taxonomy" id="1402860"/>
    <lineage>
        <taxon>Bacteria</taxon>
        <taxon>Bacillati</taxon>
        <taxon>Bacillota</taxon>
        <taxon>Bacilli</taxon>
        <taxon>Bacillales</taxon>
        <taxon>Bacillaceae</taxon>
        <taxon>Rossellomorea</taxon>
    </lineage>
</organism>
<dbReference type="Proteomes" id="UP000181997">
    <property type="component" value="Unassembled WGS sequence"/>
</dbReference>
<accession>A0A0V8HL67</accession>
<evidence type="ECO:0008006" key="3">
    <source>
        <dbReference type="Google" id="ProtNLM"/>
    </source>
</evidence>
<reference evidence="2" key="1">
    <citation type="submission" date="2016-08" db="EMBL/GenBank/DDBJ databases">
        <authorList>
            <person name="Varghese N."/>
            <person name="Submissions Spin"/>
        </authorList>
    </citation>
    <scope>NUCLEOTIDE SEQUENCE [LARGE SCALE GENOMIC DNA]</scope>
    <source>
        <strain evidence="2">SGD-1123</strain>
    </source>
</reference>
<gene>
    <name evidence="1" type="ORF">GA0061094_0672</name>
</gene>